<dbReference type="SMART" id="SM00498">
    <property type="entry name" value="FH2"/>
    <property type="match status" value="1"/>
</dbReference>
<evidence type="ECO:0000256" key="1">
    <source>
        <dbReference type="SAM" id="MobiDB-lite"/>
    </source>
</evidence>
<evidence type="ECO:0000259" key="2">
    <source>
        <dbReference type="PROSITE" id="PS51444"/>
    </source>
</evidence>
<dbReference type="PANTHER" id="PTHR45725:SF1">
    <property type="entry name" value="DISHEVELLED ASSOCIATED ACTIVATOR OF MORPHOGENESIS, ISOFORM D"/>
    <property type="match status" value="1"/>
</dbReference>
<dbReference type="Pfam" id="PF02181">
    <property type="entry name" value="FH2"/>
    <property type="match status" value="1"/>
</dbReference>
<evidence type="ECO:0000313" key="3">
    <source>
        <dbReference type="EMBL" id="KAK0524833.1"/>
    </source>
</evidence>
<name>A0AAN6G6U9_9BASI</name>
<feature type="domain" description="FH2" evidence="2">
    <location>
        <begin position="84"/>
        <end position="483"/>
    </location>
</feature>
<reference evidence="3" key="1">
    <citation type="journal article" date="2023" name="PhytoFront">
        <title>Draft Genome Resources of Seven Strains of Tilletia horrida, Causal Agent of Kernel Smut of Rice.</title>
        <authorList>
            <person name="Khanal S."/>
            <person name="Antony Babu S."/>
            <person name="Zhou X.G."/>
        </authorList>
    </citation>
    <scope>NUCLEOTIDE SEQUENCE</scope>
    <source>
        <strain evidence="3">TX3</strain>
    </source>
</reference>
<dbReference type="Proteomes" id="UP001176521">
    <property type="component" value="Unassembled WGS sequence"/>
</dbReference>
<dbReference type="InterPro" id="IPR042201">
    <property type="entry name" value="FH2_Formin_sf"/>
</dbReference>
<dbReference type="EMBL" id="JAPDMQ010000431">
    <property type="protein sequence ID" value="KAK0524833.1"/>
    <property type="molecule type" value="Genomic_DNA"/>
</dbReference>
<feature type="region of interest" description="Disordered" evidence="1">
    <location>
        <begin position="660"/>
        <end position="696"/>
    </location>
</feature>
<accession>A0AAN6G6U9</accession>
<feature type="region of interest" description="Disordered" evidence="1">
    <location>
        <begin position="527"/>
        <end position="600"/>
    </location>
</feature>
<dbReference type="InterPro" id="IPR051425">
    <property type="entry name" value="Formin_Homology"/>
</dbReference>
<sequence length="764" mass="81236">MVTTTTASAPTTPAAPSPLSFFSSISSSSSSSSSPSSPSAATSAASTIYILFRRTSTASAAAAASSSIFCFFFRRTSTAASSTPAALTGSPVSDRHAFWSSCEQKFGPCRINLCAAASTTITSSTHPSTQIDELFSVVNVPTRTRTSDVPAAKAPKTLIDLNRAQNISIILTRIKLPYPAIRDALLSMDEEILTVEHLKALQNCLPTPDEAELVRDYPGDFSQLAAADQFFKQVAGIPRLTQRLNCMLYARKFHVDLAEIKPDLRAMRRAVEELKGSEKFKKILEVVLALGNTLNSSTFRGDARGFQLTDLLKLRDTKPTIISAGTPTLLHYLVRLLNRMDHSLVGFLDECPNVEVAARLSTQSLTASITALMSAHKGLKEELSFLKKFKASPSNDSFLTSMESFYALSSPQIKALGHAQRVIMTDVGDLIAYYGENPTQTKPEEFFAIASNFGQALMRAEVDVLEAEREAEVAAQKKAKAAWLTTGLKDLAPAPEVRGPLMGTAKSAAAASALPNGYTNGAAAMAEPDRVKEASPTQQGPPETSRPAEQPPTVDAPQSDPTPPVDETPLGPSSATELNGGDAAVESSEEEAEPLTTEELLEEGIPTLSLEEEAGAAMVAAAELPEQSSSSLRTPTASIIRYPGAAVSPSTSDIAEMSFEEAQEPHNRDVSTATLRPSSLPPTDDGLPMSSSGSTASMFRASYGRRRGHVDEGSIRASLGPINSGRKSLKMGSNGRDGNYRPLSRIFLTGDAAGSAIYKAGDSR</sequence>
<dbReference type="AlphaFoldDB" id="A0AAN6G6U9"/>
<evidence type="ECO:0000313" key="4">
    <source>
        <dbReference type="Proteomes" id="UP001176521"/>
    </source>
</evidence>
<feature type="region of interest" description="Disordered" evidence="1">
    <location>
        <begin position="714"/>
        <end position="741"/>
    </location>
</feature>
<keyword evidence="4" id="KW-1185">Reference proteome</keyword>
<dbReference type="SUPFAM" id="SSF101447">
    <property type="entry name" value="Formin homology 2 domain (FH2 domain)"/>
    <property type="match status" value="1"/>
</dbReference>
<dbReference type="PANTHER" id="PTHR45725">
    <property type="entry name" value="FORMIN HOMOLOGY 2 FAMILY MEMBER"/>
    <property type="match status" value="1"/>
</dbReference>
<protein>
    <recommendedName>
        <fullName evidence="2">FH2 domain-containing protein</fullName>
    </recommendedName>
</protein>
<proteinExistence type="predicted"/>
<dbReference type="PROSITE" id="PS51444">
    <property type="entry name" value="FH2"/>
    <property type="match status" value="1"/>
</dbReference>
<organism evidence="3 4">
    <name type="scientific">Tilletia horrida</name>
    <dbReference type="NCBI Taxonomy" id="155126"/>
    <lineage>
        <taxon>Eukaryota</taxon>
        <taxon>Fungi</taxon>
        <taxon>Dikarya</taxon>
        <taxon>Basidiomycota</taxon>
        <taxon>Ustilaginomycotina</taxon>
        <taxon>Exobasidiomycetes</taxon>
        <taxon>Tilletiales</taxon>
        <taxon>Tilletiaceae</taxon>
        <taxon>Tilletia</taxon>
    </lineage>
</organism>
<dbReference type="InterPro" id="IPR015425">
    <property type="entry name" value="FH2_Formin"/>
</dbReference>
<comment type="caution">
    <text evidence="3">The sequence shown here is derived from an EMBL/GenBank/DDBJ whole genome shotgun (WGS) entry which is preliminary data.</text>
</comment>
<gene>
    <name evidence="3" type="ORF">OC842_005709</name>
</gene>
<dbReference type="Gene3D" id="1.20.58.2220">
    <property type="entry name" value="Formin, FH2 domain"/>
    <property type="match status" value="1"/>
</dbReference>